<accession>A0A6J1EQA8</accession>
<proteinExistence type="predicted"/>
<evidence type="ECO:0000313" key="2">
    <source>
        <dbReference type="Proteomes" id="UP000504609"/>
    </source>
</evidence>
<gene>
    <name evidence="3" type="primary">LOC111436723</name>
</gene>
<dbReference type="PANTHER" id="PTHR11439">
    <property type="entry name" value="GAG-POL-RELATED RETROTRANSPOSON"/>
    <property type="match status" value="1"/>
</dbReference>
<dbReference type="Proteomes" id="UP000504609">
    <property type="component" value="Unplaced"/>
</dbReference>
<evidence type="ECO:0000313" key="3">
    <source>
        <dbReference type="RefSeq" id="XP_022930206.1"/>
    </source>
</evidence>
<dbReference type="GeneID" id="111436723"/>
<dbReference type="Pfam" id="PF07727">
    <property type="entry name" value="RVT_2"/>
    <property type="match status" value="1"/>
</dbReference>
<dbReference type="KEGG" id="cmos:111436723"/>
<sequence>MIDLGLLKFFLGLEVKEEETCIFISQEKYAKEILKKYKMKNCNPVSTPMEPGAKLSKYHEGERVDANRYQSLVVSLRSPTCIRPDLSLSVNIISRFMEEPIYSHWKMLKRVVRYIHGTVLHGFSYSKIEDYKLVGYSDSDWCGDIDDQRSTSGYASWAT</sequence>
<dbReference type="PANTHER" id="PTHR11439:SF517">
    <property type="entry name" value="CYSTEINE-RICH RLK (RECEPTOR-LIKE PROTEIN KINASE) 8"/>
    <property type="match status" value="1"/>
</dbReference>
<keyword evidence="2" id="KW-1185">Reference proteome</keyword>
<dbReference type="RefSeq" id="XP_022930206.1">
    <property type="nucleotide sequence ID" value="XM_023074438.1"/>
</dbReference>
<feature type="domain" description="Reverse transcriptase Ty1/copia-type" evidence="1">
    <location>
        <begin position="1"/>
        <end position="50"/>
    </location>
</feature>
<dbReference type="AlphaFoldDB" id="A0A6J1EQA8"/>
<reference evidence="3" key="1">
    <citation type="submission" date="2025-08" db="UniProtKB">
        <authorList>
            <consortium name="RefSeq"/>
        </authorList>
    </citation>
    <scope>IDENTIFICATION</scope>
    <source>
        <tissue evidence="3">Young leaves</tissue>
    </source>
</reference>
<name>A0A6J1EQA8_CUCMO</name>
<evidence type="ECO:0000259" key="1">
    <source>
        <dbReference type="Pfam" id="PF07727"/>
    </source>
</evidence>
<organism evidence="2 3">
    <name type="scientific">Cucurbita moschata</name>
    <name type="common">Winter crookneck squash</name>
    <name type="synonym">Cucurbita pepo var. moschata</name>
    <dbReference type="NCBI Taxonomy" id="3662"/>
    <lineage>
        <taxon>Eukaryota</taxon>
        <taxon>Viridiplantae</taxon>
        <taxon>Streptophyta</taxon>
        <taxon>Embryophyta</taxon>
        <taxon>Tracheophyta</taxon>
        <taxon>Spermatophyta</taxon>
        <taxon>Magnoliopsida</taxon>
        <taxon>eudicotyledons</taxon>
        <taxon>Gunneridae</taxon>
        <taxon>Pentapetalae</taxon>
        <taxon>rosids</taxon>
        <taxon>fabids</taxon>
        <taxon>Cucurbitales</taxon>
        <taxon>Cucurbitaceae</taxon>
        <taxon>Cucurbiteae</taxon>
        <taxon>Cucurbita</taxon>
    </lineage>
</organism>
<dbReference type="InterPro" id="IPR013103">
    <property type="entry name" value="RVT_2"/>
</dbReference>
<protein>
    <submittedName>
        <fullName evidence="3">Uncharacterized protein LOC111436723</fullName>
    </submittedName>
</protein>